<evidence type="ECO:0000259" key="3">
    <source>
        <dbReference type="Pfam" id="PF12696"/>
    </source>
</evidence>
<dbReference type="Pfam" id="PF12696">
    <property type="entry name" value="TraG-D_C"/>
    <property type="match status" value="1"/>
</dbReference>
<dbReference type="Gene3D" id="3.40.50.300">
    <property type="entry name" value="P-loop containing nucleotide triphosphate hydrolases"/>
    <property type="match status" value="1"/>
</dbReference>
<dbReference type="OrthoDB" id="9806951at2"/>
<accession>S9SCR7</accession>
<dbReference type="RefSeq" id="WP_020038219.1">
    <property type="nucleotide sequence ID" value="NZ_KE557274.1"/>
</dbReference>
<dbReference type="InterPro" id="IPR051162">
    <property type="entry name" value="T4SS_component"/>
</dbReference>
<evidence type="ECO:0000256" key="1">
    <source>
        <dbReference type="SAM" id="MobiDB-lite"/>
    </source>
</evidence>
<dbReference type="SUPFAM" id="SSF51294">
    <property type="entry name" value="Hedgehog/intein (Hint) domain"/>
    <property type="match status" value="1"/>
</dbReference>
<dbReference type="SUPFAM" id="SSF52540">
    <property type="entry name" value="P-loop containing nucleoside triphosphate hydrolases"/>
    <property type="match status" value="1"/>
</dbReference>
<dbReference type="Gene3D" id="2.170.16.10">
    <property type="entry name" value="Hedgehog/Intein (Hint) domain"/>
    <property type="match status" value="1"/>
</dbReference>
<keyword evidence="5" id="KW-1185">Reference proteome</keyword>
<dbReference type="EMBL" id="APVH01000013">
    <property type="protein sequence ID" value="EPX84024.1"/>
    <property type="molecule type" value="Genomic_DNA"/>
</dbReference>
<dbReference type="STRING" id="1123237.Salmuc_01799"/>
<feature type="transmembrane region" description="Helical" evidence="2">
    <location>
        <begin position="44"/>
        <end position="72"/>
    </location>
</feature>
<dbReference type="eggNOG" id="COG3505">
    <property type="taxonomic scope" value="Bacteria"/>
</dbReference>
<evidence type="ECO:0000256" key="2">
    <source>
        <dbReference type="SAM" id="Phobius"/>
    </source>
</evidence>
<protein>
    <recommendedName>
        <fullName evidence="3">TraD/TraG TraM recognition site domain-containing protein</fullName>
    </recommendedName>
</protein>
<dbReference type="HOGENOM" id="CLU_297329_0_0_5"/>
<organism evidence="4 5">
    <name type="scientific">Salipiger mucosus DSM 16094</name>
    <dbReference type="NCBI Taxonomy" id="1123237"/>
    <lineage>
        <taxon>Bacteria</taxon>
        <taxon>Pseudomonadati</taxon>
        <taxon>Pseudomonadota</taxon>
        <taxon>Alphaproteobacteria</taxon>
        <taxon>Rhodobacterales</taxon>
        <taxon>Roseobacteraceae</taxon>
        <taxon>Salipiger</taxon>
    </lineage>
</organism>
<feature type="region of interest" description="Disordered" evidence="1">
    <location>
        <begin position="937"/>
        <end position="997"/>
    </location>
</feature>
<dbReference type="InterPro" id="IPR027417">
    <property type="entry name" value="P-loop_NTPase"/>
</dbReference>
<dbReference type="PANTHER" id="PTHR30121">
    <property type="entry name" value="UNCHARACTERIZED PROTEIN YJGR-RELATED"/>
    <property type="match status" value="1"/>
</dbReference>
<keyword evidence="2" id="KW-0812">Transmembrane</keyword>
<gene>
    <name evidence="4" type="ORF">Salmuc_01799</name>
</gene>
<dbReference type="CDD" id="cd01127">
    <property type="entry name" value="TrwB_TraG_TraD_VirD4"/>
    <property type="match status" value="1"/>
</dbReference>
<feature type="compositionally biased region" description="Acidic residues" evidence="1">
    <location>
        <begin position="987"/>
        <end position="996"/>
    </location>
</feature>
<name>S9SCR7_9RHOB</name>
<dbReference type="AlphaFoldDB" id="S9SCR7"/>
<proteinExistence type="predicted"/>
<dbReference type="Proteomes" id="UP000015347">
    <property type="component" value="Unassembled WGS sequence"/>
</dbReference>
<dbReference type="InterPro" id="IPR032689">
    <property type="entry name" value="TraG-D_C"/>
</dbReference>
<keyword evidence="2" id="KW-0472">Membrane</keyword>
<dbReference type="eggNOG" id="COG0553">
    <property type="taxonomic scope" value="Bacteria"/>
</dbReference>
<evidence type="ECO:0000313" key="4">
    <source>
        <dbReference type="EMBL" id="EPX84024.1"/>
    </source>
</evidence>
<keyword evidence="2" id="KW-1133">Transmembrane helix</keyword>
<feature type="domain" description="TraD/TraG TraM recognition site" evidence="3">
    <location>
        <begin position="566"/>
        <end position="658"/>
    </location>
</feature>
<comment type="caution">
    <text evidence="4">The sequence shown here is derived from an EMBL/GenBank/DDBJ whole genome shotgun (WGS) entry which is preliminary data.</text>
</comment>
<feature type="region of interest" description="Disordered" evidence="1">
    <location>
        <begin position="823"/>
        <end position="860"/>
    </location>
</feature>
<reference evidence="5" key="1">
    <citation type="journal article" date="2014" name="Stand. Genomic Sci.">
        <title>Genome sequence of the exopolysaccharide-producing Salipiger mucosus type strain (DSM 16094(T)), a moderately halophilic member of the Roseobacter clade.</title>
        <authorList>
            <person name="Riedel T."/>
            <person name="Spring S."/>
            <person name="Fiebig A."/>
            <person name="Petersen J."/>
            <person name="Kyrpides N.C."/>
            <person name="Goker M."/>
            <person name="Klenk H.P."/>
        </authorList>
    </citation>
    <scope>NUCLEOTIDE SEQUENCE [LARGE SCALE GENOMIC DNA]</scope>
    <source>
        <strain evidence="5">DSM 16094</strain>
    </source>
</reference>
<dbReference type="InterPro" id="IPR036844">
    <property type="entry name" value="Hint_dom_sf"/>
</dbReference>
<dbReference type="PANTHER" id="PTHR30121:SF6">
    <property type="entry name" value="SLR6007 PROTEIN"/>
    <property type="match status" value="1"/>
</dbReference>
<sequence>MVERKTRGLTNEQELNEEFLVRDTRGKLKKFADWIRIPNNMLTLLFILGASAWALPGISEFIFICAVLFYRWGMKREETAPLKMPIQSGFSDPHQPHPAHGKPTSAKGIFFLGNEMKTGKEVWLTNDDARQHFLVVGTTGAGKAQPLEAGVLTPNGFVRMGDLRVGHEVSTPDGGRAAVKAIYPQGEVAIFRITLENGATTEACGDHLWQVFGSSGEPEIIDTLEIIARASQGETQEIRIARPGATPEMSRVASIDPVGRKPAQCIYIDHPDHLYVTDDFIVTHNTESLLGFAANALMWGSGFLFCDGKGDVALFAKVYALARRFGREDDLLVLNFMTGNQDLGAMGGKLMSNTLNPFSTGSSDSLTQMVVSLMDDAGGDGAMWKGRATAMLTGVMRALTWLRDEGHVDLNVGEIREFMSLRKIIDLGDEKKFPDLPQPIRKQIKSYLTSLPGFQPEKGYKQAQTTLDQHGYLEMQFTKILGSLADVYGHIFHTPNGEVDMFDVVLNRRILVIMLPALEKSGDEIANLGKIVVATLKGMMGSTLGSSLEGSWAQVVENRPTNSPSPFICVLDEVGYYTVEGMALMAAQARSLGFTMVYASQDIPAMKRLNEKEAASIIANTNTKIFMRTEEAETTGKLAVEAGGKGLKAQTGGYQGKAGELGVGYSDQMDARIEATDRVNFTDLKAQTEGMMHITFQEKVVRAKSFYANPEGAVDNSKLKLRANHFIKVPKPDYDDLERARKLPEITDRMLSEDFISGNKTAAEEAVKEARGSRDRIANAVKVFDYMIKSRNKPADAGACAVAAVIHEQSEALEEFNNRILGANDGAGDADENGNDGSEAGAQGAEGNDTTDQATERRKGHMIKRGISHQVLVEGDDDHDEREIDMSGDLAANDDVMNALAAVDYDSDTSRDQVEKQIIDAIDPASLMDDEDMPRPEDIMTSDVDDNVTRAAGSLFDELDDMVDEAEKLDASDEGEGSDAGSGGQEGGDEVPDSDDITTQLLSQFIVDDDEDD</sequence>
<evidence type="ECO:0000313" key="5">
    <source>
        <dbReference type="Proteomes" id="UP000015347"/>
    </source>
</evidence>